<dbReference type="Proteomes" id="UP000290568">
    <property type="component" value="Chromosome"/>
</dbReference>
<accession>A0A449A3Z8</accession>
<dbReference type="CDD" id="cd17291">
    <property type="entry name" value="RMtype1_S_MgeORF438P-TRD-CR_like"/>
    <property type="match status" value="1"/>
</dbReference>
<evidence type="ECO:0000256" key="1">
    <source>
        <dbReference type="ARBA" id="ARBA00010923"/>
    </source>
</evidence>
<dbReference type="SUPFAM" id="SSF116734">
    <property type="entry name" value="DNA methylase specificity domain"/>
    <property type="match status" value="3"/>
</dbReference>
<dbReference type="RefSeq" id="WP_129620578.1">
    <property type="nucleotide sequence ID" value="NZ_LR214950.1"/>
</dbReference>
<keyword evidence="3" id="KW-0238">DNA-binding</keyword>
<gene>
    <name evidence="5" type="ORF">NCTC10183_00758</name>
</gene>
<comment type="similarity">
    <text evidence="1">Belongs to the type-I restriction system S methylase family.</text>
</comment>
<organism evidence="5 6">
    <name type="scientific">Mycoplasmopsis gallinacea</name>
    <dbReference type="NCBI Taxonomy" id="29556"/>
    <lineage>
        <taxon>Bacteria</taxon>
        <taxon>Bacillati</taxon>
        <taxon>Mycoplasmatota</taxon>
        <taxon>Mycoplasmoidales</taxon>
        <taxon>Metamycoplasmataceae</taxon>
        <taxon>Mycoplasmopsis</taxon>
    </lineage>
</organism>
<keyword evidence="2" id="KW-0680">Restriction system</keyword>
<evidence type="ECO:0000256" key="2">
    <source>
        <dbReference type="ARBA" id="ARBA00022747"/>
    </source>
</evidence>
<dbReference type="CDD" id="cd17255">
    <property type="entry name" value="RMtype1_S_Fco49512ORF2615P-TRD2-CR2_like"/>
    <property type="match status" value="1"/>
</dbReference>
<name>A0A449A3Z8_9BACT</name>
<evidence type="ECO:0000256" key="3">
    <source>
        <dbReference type="ARBA" id="ARBA00023125"/>
    </source>
</evidence>
<keyword evidence="6" id="KW-1185">Reference proteome</keyword>
<dbReference type="InterPro" id="IPR044946">
    <property type="entry name" value="Restrct_endonuc_typeI_TRD_sf"/>
</dbReference>
<dbReference type="OrthoDB" id="396674at2"/>
<dbReference type="Gene3D" id="3.90.220.20">
    <property type="entry name" value="DNA methylase specificity domains"/>
    <property type="match status" value="3"/>
</dbReference>
<dbReference type="PANTHER" id="PTHR30408">
    <property type="entry name" value="TYPE-1 RESTRICTION ENZYME ECOKI SPECIFICITY PROTEIN"/>
    <property type="match status" value="1"/>
</dbReference>
<dbReference type="Pfam" id="PF01420">
    <property type="entry name" value="Methylase_S"/>
    <property type="match status" value="3"/>
</dbReference>
<dbReference type="PANTHER" id="PTHR30408:SF12">
    <property type="entry name" value="TYPE I RESTRICTION ENZYME MJAVIII SPECIFICITY SUBUNIT"/>
    <property type="match status" value="1"/>
</dbReference>
<proteinExistence type="inferred from homology"/>
<evidence type="ECO:0000259" key="4">
    <source>
        <dbReference type="Pfam" id="PF01420"/>
    </source>
</evidence>
<reference evidence="5 6" key="1">
    <citation type="submission" date="2019-01" db="EMBL/GenBank/DDBJ databases">
        <authorList>
            <consortium name="Pathogen Informatics"/>
        </authorList>
    </citation>
    <scope>NUCLEOTIDE SEQUENCE [LARGE SCALE GENOMIC DNA]</scope>
    <source>
        <strain evidence="5 6">NCTC10183</strain>
    </source>
</reference>
<dbReference type="GO" id="GO:0003677">
    <property type="term" value="F:DNA binding"/>
    <property type="evidence" value="ECO:0007669"/>
    <property type="project" value="UniProtKB-KW"/>
</dbReference>
<dbReference type="EMBL" id="LR214950">
    <property type="protein sequence ID" value="VEU58966.1"/>
    <property type="molecule type" value="Genomic_DNA"/>
</dbReference>
<dbReference type="AlphaFoldDB" id="A0A449A3Z8"/>
<dbReference type="InterPro" id="IPR000055">
    <property type="entry name" value="Restrct_endonuc_typeI_TRD"/>
</dbReference>
<dbReference type="GO" id="GO:0009307">
    <property type="term" value="P:DNA restriction-modification system"/>
    <property type="evidence" value="ECO:0007669"/>
    <property type="project" value="UniProtKB-KW"/>
</dbReference>
<dbReference type="REBASE" id="635574">
    <property type="entry name" value="S1.Mga10183ORF759P"/>
</dbReference>
<feature type="domain" description="Type I restriction modification DNA specificity" evidence="4">
    <location>
        <begin position="213"/>
        <end position="366"/>
    </location>
</feature>
<protein>
    <submittedName>
        <fullName evidence="5">Restriction-modification enzyme subunit S1B</fullName>
    </submittedName>
</protein>
<sequence>MNFFEKLLFQYKGNNSFYKIEDIFDIKNGYTPLKSNKEFWKEGDINWFTLKDIRENGDVLHNSIEKVSIKGVRTLFKSNSLIMSTTATIGEIALIKNDFICNQQFHVFQVKEQLINLINIKFMFFYFKNLAEKLKKDLQTSTFPRVDIKDFKKTPIFVPNMEVQNKIVEILDKFTEYSAELKAELKARDEQYKFYRDKLLSNNNLLNDINFFSKKLSEITEINIGKQPSKEDLSENGLYPYMNGGINRSSNAKNFNNIKNTIIVSQGGSNAGYVQWMYEDFYQGSHCYSLKVTSKQILNRFLFFYLKSNQDKIFNLVQGSGIPGLKKTSLSSLTILIPSIRTQEKIVKVLDNFEAICKDLNIGLPAEEAKRQQQYDFYRDAIFKYLETGIIDDKGIGERESGLTKILSFIFDNFYLSTTIGKVCQLKRGRVISKNEIEQNKGIYPVYSSQTENDGQLGKIDTFDFDGEFVTWTTDGAKAGTVFYRNGKFSITNVCGLIIPDINILKSKYLYYWLSINAQKYVKRDLANAKLMSNVVDNIKIEIPSLKIQEKIVKVLDNFEAICKDLNIGLPSEEVKRQQQYEYYRDAIFKYLETGIIDNKGIGERERERIN</sequence>
<feature type="domain" description="Type I restriction modification DNA specificity" evidence="4">
    <location>
        <begin position="17"/>
        <end position="186"/>
    </location>
</feature>
<dbReference type="Gene3D" id="1.10.287.1120">
    <property type="entry name" value="Bipartite methylase S protein"/>
    <property type="match status" value="1"/>
</dbReference>
<feature type="domain" description="Type I restriction modification DNA specificity" evidence="4">
    <location>
        <begin position="419"/>
        <end position="571"/>
    </location>
</feature>
<evidence type="ECO:0000313" key="5">
    <source>
        <dbReference type="EMBL" id="VEU58966.1"/>
    </source>
</evidence>
<dbReference type="InterPro" id="IPR052021">
    <property type="entry name" value="Type-I_RS_S_subunit"/>
</dbReference>
<evidence type="ECO:0000313" key="6">
    <source>
        <dbReference type="Proteomes" id="UP000290568"/>
    </source>
</evidence>